<name>A0A8B6DJK8_MYTGA</name>
<proteinExistence type="predicted"/>
<keyword evidence="4" id="KW-0832">Ubl conjugation</keyword>
<feature type="domain" description="Caspase recruitment" evidence="6">
    <location>
        <begin position="110"/>
        <end position="181"/>
    </location>
</feature>
<evidence type="ECO:0000256" key="4">
    <source>
        <dbReference type="ARBA" id="ARBA00022843"/>
    </source>
</evidence>
<dbReference type="Proteomes" id="UP000596742">
    <property type="component" value="Unassembled WGS sequence"/>
</dbReference>
<dbReference type="InterPro" id="IPR011029">
    <property type="entry name" value="DEATH-like_dom_sf"/>
</dbReference>
<keyword evidence="8" id="KW-1185">Reference proteome</keyword>
<sequence>MTELQENLRDRILSLEHEFIKFLKPSDVIFDIQGLDDCLLEKILETEKTSREEAVKVLLTNVLDDTDMLSKFVFALESKGYRRFIDPINGTYPKKGVMFCQDYIGFIMNYLKGELIDVLQTETLCRYMYAEGCLEQSDIEHIEAVCSTRGRTAACKELFLAVKRRKANWALLMVEAIRSTQEYVKVKMDPSSTQEDLERTGVCSQEHVEDRSLYFKDETDPYLKPFDVDLERTGVCLQEHVEDRSLYFKDETDPYLKPFDVHLKRARVRLPEHVEDRTFDIADEIYTEIDVKDEDLERTGVCLQEHVEDRLFHFKDETNPYLNLCNGN</sequence>
<keyword evidence="5" id="KW-0391">Immunity</keyword>
<gene>
    <name evidence="7" type="ORF">MGAL_10B026349</name>
</gene>
<dbReference type="GO" id="GO:0045087">
    <property type="term" value="P:innate immune response"/>
    <property type="evidence" value="ECO:0007669"/>
    <property type="project" value="UniProtKB-KW"/>
</dbReference>
<evidence type="ECO:0000259" key="6">
    <source>
        <dbReference type="Pfam" id="PF16739"/>
    </source>
</evidence>
<reference evidence="7" key="1">
    <citation type="submission" date="2018-11" db="EMBL/GenBank/DDBJ databases">
        <authorList>
            <person name="Alioto T."/>
            <person name="Alioto T."/>
        </authorList>
    </citation>
    <scope>NUCLEOTIDE SEQUENCE</scope>
</reference>
<protein>
    <recommendedName>
        <fullName evidence="6">Caspase recruitment domain-containing protein</fullName>
    </recommendedName>
</protein>
<dbReference type="Pfam" id="PF16739">
    <property type="entry name" value="CARD_2"/>
    <property type="match status" value="1"/>
</dbReference>
<dbReference type="GO" id="GO:0005737">
    <property type="term" value="C:cytoplasm"/>
    <property type="evidence" value="ECO:0007669"/>
    <property type="project" value="UniProtKB-ARBA"/>
</dbReference>
<evidence type="ECO:0000256" key="1">
    <source>
        <dbReference type="ARBA" id="ARBA00022499"/>
    </source>
</evidence>
<dbReference type="EMBL" id="UYJE01003539">
    <property type="protein sequence ID" value="VDI20034.1"/>
    <property type="molecule type" value="Genomic_DNA"/>
</dbReference>
<dbReference type="AlphaFoldDB" id="A0A8B6DJK8"/>
<organism evidence="7 8">
    <name type="scientific">Mytilus galloprovincialis</name>
    <name type="common">Mediterranean mussel</name>
    <dbReference type="NCBI Taxonomy" id="29158"/>
    <lineage>
        <taxon>Eukaryota</taxon>
        <taxon>Metazoa</taxon>
        <taxon>Spiralia</taxon>
        <taxon>Lophotrochozoa</taxon>
        <taxon>Mollusca</taxon>
        <taxon>Bivalvia</taxon>
        <taxon>Autobranchia</taxon>
        <taxon>Pteriomorphia</taxon>
        <taxon>Mytilida</taxon>
        <taxon>Mytiloidea</taxon>
        <taxon>Mytilidae</taxon>
        <taxon>Mytilinae</taxon>
        <taxon>Mytilus</taxon>
    </lineage>
</organism>
<dbReference type="InterPro" id="IPR031964">
    <property type="entry name" value="CARD_dom"/>
</dbReference>
<keyword evidence="3" id="KW-0399">Innate immunity</keyword>
<keyword evidence="2" id="KW-0597">Phosphoprotein</keyword>
<keyword evidence="1" id="KW-1017">Isopeptide bond</keyword>
<dbReference type="OrthoDB" id="416741at2759"/>
<evidence type="ECO:0000256" key="2">
    <source>
        <dbReference type="ARBA" id="ARBA00022553"/>
    </source>
</evidence>
<evidence type="ECO:0000256" key="3">
    <source>
        <dbReference type="ARBA" id="ARBA00022588"/>
    </source>
</evidence>
<dbReference type="Gene3D" id="1.10.533.10">
    <property type="entry name" value="Death Domain, Fas"/>
    <property type="match status" value="2"/>
</dbReference>
<evidence type="ECO:0000313" key="7">
    <source>
        <dbReference type="EMBL" id="VDI20034.1"/>
    </source>
</evidence>
<evidence type="ECO:0000313" key="8">
    <source>
        <dbReference type="Proteomes" id="UP000596742"/>
    </source>
</evidence>
<comment type="caution">
    <text evidence="7">The sequence shown here is derived from an EMBL/GenBank/DDBJ whole genome shotgun (WGS) entry which is preliminary data.</text>
</comment>
<evidence type="ECO:0000256" key="5">
    <source>
        <dbReference type="ARBA" id="ARBA00022859"/>
    </source>
</evidence>
<accession>A0A8B6DJK8</accession>